<dbReference type="InterPro" id="IPR001965">
    <property type="entry name" value="Znf_PHD"/>
</dbReference>
<dbReference type="Proteomes" id="UP000315496">
    <property type="component" value="Chromosome 1"/>
</dbReference>
<sequence>MFYDSAAFPLIPGVVVLARSLGMAVLAYPDEIGVTHAPFTETYPFSSWYSIWTLENGSPLYQTVPLSQLAIPDAIPPDVLETETLEFLNQEISNPSGSVVHMDLWGRKILFLSGSYHIPDTPVGLGLPLHPANAGSMIYPVSDYYIQHLKEDTTDLSQEQLSAMLVKADSPSIARTPNTPNYASVDFFGSMYHAEYLGCVMPDGSLWKLGDFSISPTGGVVRIDRIISILFNKKKDIYVSGIELLDGFEAPCLYPINTLCTCTDPSIQKPQCFPPRYVGGIWTQIMAEPITNGVTVTNVDMLSGFNHLFVNDIHLQPKDDEMTHATPSEVLLAKYAYIQGQIRSITSNSMVIDRKVLKPEPILIKDAIPASQEEITQAITKEFECLRKDWLWNPNTDFFCVSKLSEYQEASYQLADELVMLTRHIAIERGVRCCYCDIPIENSEDIAGPFIFGLPKLHTPSFNATIVPPIIVAMHRTCLIYTPEIALLQNASLAPFIHQTGQHDLRRHSSEGAAVVLTAQCRLARALIHERPRELYINIWKTLRRTRLDLACSVCRRPGGLIGCQVASCLFSAHYRCIVEIGLRPSRHFYCSKHARSQ</sequence>
<evidence type="ECO:0000313" key="6">
    <source>
        <dbReference type="Proteomes" id="UP000315496"/>
    </source>
</evidence>
<dbReference type="GO" id="GO:0008270">
    <property type="term" value="F:zinc ion binding"/>
    <property type="evidence" value="ECO:0007669"/>
    <property type="project" value="UniProtKB-KW"/>
</dbReference>
<gene>
    <name evidence="5" type="ORF">GMRT_10238</name>
</gene>
<dbReference type="Gene3D" id="3.30.40.10">
    <property type="entry name" value="Zinc/RING finger domain, C3HC4 (zinc finger)"/>
    <property type="match status" value="1"/>
</dbReference>
<dbReference type="InterPro" id="IPR013083">
    <property type="entry name" value="Znf_RING/FYVE/PHD"/>
</dbReference>
<organism evidence="5 6">
    <name type="scientific">Giardia muris</name>
    <dbReference type="NCBI Taxonomy" id="5742"/>
    <lineage>
        <taxon>Eukaryota</taxon>
        <taxon>Metamonada</taxon>
        <taxon>Diplomonadida</taxon>
        <taxon>Hexamitidae</taxon>
        <taxon>Giardiinae</taxon>
        <taxon>Giardia</taxon>
    </lineage>
</organism>
<dbReference type="AlphaFoldDB" id="A0A4Z1TAC9"/>
<dbReference type="EMBL" id="VDLU01000001">
    <property type="protein sequence ID" value="TNJ29469.1"/>
    <property type="molecule type" value="Genomic_DNA"/>
</dbReference>
<keyword evidence="1" id="KW-0479">Metal-binding</keyword>
<evidence type="ECO:0000256" key="1">
    <source>
        <dbReference type="ARBA" id="ARBA00022723"/>
    </source>
</evidence>
<proteinExistence type="predicted"/>
<evidence type="ECO:0000256" key="2">
    <source>
        <dbReference type="ARBA" id="ARBA00022771"/>
    </source>
</evidence>
<keyword evidence="3" id="KW-0862">Zinc</keyword>
<dbReference type="SMART" id="SM00249">
    <property type="entry name" value="PHD"/>
    <property type="match status" value="1"/>
</dbReference>
<protein>
    <submittedName>
        <fullName evidence="5">PHD-zinc-finger like domain-containing protein</fullName>
    </submittedName>
</protein>
<comment type="caution">
    <text evidence="5">The sequence shown here is derived from an EMBL/GenBank/DDBJ whole genome shotgun (WGS) entry which is preliminary data.</text>
</comment>
<keyword evidence="2 5" id="KW-0863">Zinc-finger</keyword>
<feature type="domain" description="Zinc finger PHD-type" evidence="4">
    <location>
        <begin position="551"/>
        <end position="595"/>
    </location>
</feature>
<evidence type="ECO:0000259" key="4">
    <source>
        <dbReference type="SMART" id="SM00249"/>
    </source>
</evidence>
<dbReference type="OrthoDB" id="10251822at2759"/>
<evidence type="ECO:0000313" key="5">
    <source>
        <dbReference type="EMBL" id="TNJ29469.1"/>
    </source>
</evidence>
<keyword evidence="6" id="KW-1185">Reference proteome</keyword>
<accession>A0A4Z1TAC9</accession>
<reference evidence="5 6" key="1">
    <citation type="submission" date="2019-05" db="EMBL/GenBank/DDBJ databases">
        <title>The compact genome of Giardia muris reveals important steps in the evolution of intestinal protozoan parasites.</title>
        <authorList>
            <person name="Xu F."/>
            <person name="Jimenez-Gonzalez A."/>
            <person name="Einarsson E."/>
            <person name="Astvaldsson A."/>
            <person name="Peirasmaki D."/>
            <person name="Eckmann L."/>
            <person name="Andersson J.O."/>
            <person name="Svard S.G."/>
            <person name="Jerlstrom-Hultqvist J."/>
        </authorList>
    </citation>
    <scope>NUCLEOTIDE SEQUENCE [LARGE SCALE GENOMIC DNA]</scope>
    <source>
        <strain evidence="5 6">Roberts-Thomson</strain>
    </source>
</reference>
<evidence type="ECO:0000256" key="3">
    <source>
        <dbReference type="ARBA" id="ARBA00022833"/>
    </source>
</evidence>
<name>A0A4Z1TAC9_GIAMU</name>
<dbReference type="VEuPathDB" id="GiardiaDB:GMRT_10238"/>